<dbReference type="AlphaFoldDB" id="A0AAN8PKG7"/>
<reference evidence="1 2" key="1">
    <citation type="submission" date="2024-01" db="EMBL/GenBank/DDBJ databases">
        <title>The genome of the rayed Mediterranean limpet Patella caerulea (Linnaeus, 1758).</title>
        <authorList>
            <person name="Anh-Thu Weber A."/>
            <person name="Halstead-Nussloch G."/>
        </authorList>
    </citation>
    <scope>NUCLEOTIDE SEQUENCE [LARGE SCALE GENOMIC DNA]</scope>
    <source>
        <strain evidence="1">AATW-2023a</strain>
        <tissue evidence="1">Whole specimen</tissue>
    </source>
</reference>
<dbReference type="Proteomes" id="UP001347796">
    <property type="component" value="Unassembled WGS sequence"/>
</dbReference>
<dbReference type="EMBL" id="JAZGQO010000010">
    <property type="protein sequence ID" value="KAK6177073.1"/>
    <property type="molecule type" value="Genomic_DNA"/>
</dbReference>
<evidence type="ECO:0000313" key="1">
    <source>
        <dbReference type="EMBL" id="KAK6177073.1"/>
    </source>
</evidence>
<name>A0AAN8PKG7_PATCE</name>
<proteinExistence type="predicted"/>
<protein>
    <submittedName>
        <fullName evidence="1">Uncharacterized protein</fullName>
    </submittedName>
</protein>
<gene>
    <name evidence="1" type="ORF">SNE40_015251</name>
</gene>
<evidence type="ECO:0000313" key="2">
    <source>
        <dbReference type="Proteomes" id="UP001347796"/>
    </source>
</evidence>
<organism evidence="1 2">
    <name type="scientific">Patella caerulea</name>
    <name type="common">Rayed Mediterranean limpet</name>
    <dbReference type="NCBI Taxonomy" id="87958"/>
    <lineage>
        <taxon>Eukaryota</taxon>
        <taxon>Metazoa</taxon>
        <taxon>Spiralia</taxon>
        <taxon>Lophotrochozoa</taxon>
        <taxon>Mollusca</taxon>
        <taxon>Gastropoda</taxon>
        <taxon>Patellogastropoda</taxon>
        <taxon>Patelloidea</taxon>
        <taxon>Patellidae</taxon>
        <taxon>Patella</taxon>
    </lineage>
</organism>
<keyword evidence="2" id="KW-1185">Reference proteome</keyword>
<sequence length="483" mass="54977">MSSISGDIKVATSQCDTINDIYKRMKEVEAAINGSYNITLTLWSDFQQRFARMVKIYQLWSDSYQQTELYLDLIKSSSDDNLQNGRNSQMNKIFKFQVLTEFYEKLKNIKGQLTSCQYEEVWCTPPVRLDNHWCTLVGTLFQTAKDILNRMQDRRNINMTEIEQLQHSAGRSELQELTARCVYLWQTPCATERKHSVKEYERCKKKYIDGVVKLTKLERELKNLDRAREECKVKFQEEILKHFTSSTKIDARGSSELHQEVSIAKNKPNNVQHVRIPSSILPTRTGRSLRHLNDELKQHRSRFQKEISELPEIQVLDLDIEDGAKSNVEQDNSEMVPVIGKETEISKTQIYDGTKPKQAIKKRHALLKTSGLKDEGYHTNALSPFTEGTDGISEDGENVTESGVVGHNDSEENKVGAGCSGYTQTEVNEQVDTTTDNRSSENVTVVDAQKPKVQSKPLSNLECAVPISRVPQISVIEEGGEFG</sequence>
<accession>A0AAN8PKG7</accession>
<comment type="caution">
    <text evidence="1">The sequence shown here is derived from an EMBL/GenBank/DDBJ whole genome shotgun (WGS) entry which is preliminary data.</text>
</comment>